<protein>
    <submittedName>
        <fullName evidence="2">Uncharacterized protein</fullName>
    </submittedName>
</protein>
<feature type="compositionally biased region" description="Basic and acidic residues" evidence="1">
    <location>
        <begin position="199"/>
        <end position="221"/>
    </location>
</feature>
<evidence type="ECO:0000313" key="3">
    <source>
        <dbReference type="Proteomes" id="UP000738325"/>
    </source>
</evidence>
<comment type="caution">
    <text evidence="2">The sequence shown here is derived from an EMBL/GenBank/DDBJ whole genome shotgun (WGS) entry which is preliminary data.</text>
</comment>
<reference evidence="2" key="1">
    <citation type="journal article" date="2020" name="Fungal Divers.">
        <title>Resolving the Mortierellaceae phylogeny through synthesis of multi-gene phylogenetics and phylogenomics.</title>
        <authorList>
            <person name="Vandepol N."/>
            <person name="Liber J."/>
            <person name="Desiro A."/>
            <person name="Na H."/>
            <person name="Kennedy M."/>
            <person name="Barry K."/>
            <person name="Grigoriev I.V."/>
            <person name="Miller A.N."/>
            <person name="O'Donnell K."/>
            <person name="Stajich J.E."/>
            <person name="Bonito G."/>
        </authorList>
    </citation>
    <scope>NUCLEOTIDE SEQUENCE</scope>
    <source>
        <strain evidence="2">REB-010B</strain>
    </source>
</reference>
<sequence>MSTESYLEAPHYRHPTGGTQSSVEYEAGEESSASSMDNHTAAGYKNNSVSSLGYPHDVATFDARSKRSAHQQHHSQALPSQLQLQPQHAFSNSSQPLSGFATPQSSPHSPGGSPQRSTHDGKAYPYSSGSEDDHEALPSQEPPLLGDLPRAGPYRPRRDSGAPPIKMAAAKRLPPFNNGLSSIPAELHVTEEQEEEDLEGRAHRSDYHENGADSMPHHDEEQQPMQMSDRDKDPREASNISKAAVNGGLTQSKQLDVYLMIGQAGPGCMVGGIQMALGWATELKKEVSSLVHPY</sequence>
<gene>
    <name evidence="2" type="ORF">BGZ99_004197</name>
</gene>
<organism evidence="2 3">
    <name type="scientific">Dissophora globulifera</name>
    <dbReference type="NCBI Taxonomy" id="979702"/>
    <lineage>
        <taxon>Eukaryota</taxon>
        <taxon>Fungi</taxon>
        <taxon>Fungi incertae sedis</taxon>
        <taxon>Mucoromycota</taxon>
        <taxon>Mortierellomycotina</taxon>
        <taxon>Mortierellomycetes</taxon>
        <taxon>Mortierellales</taxon>
        <taxon>Mortierellaceae</taxon>
        <taxon>Dissophora</taxon>
    </lineage>
</organism>
<keyword evidence="3" id="KW-1185">Reference proteome</keyword>
<feature type="compositionally biased region" description="Low complexity" evidence="1">
    <location>
        <begin position="74"/>
        <end position="89"/>
    </location>
</feature>
<name>A0A9P6RXM1_9FUNG</name>
<proteinExistence type="predicted"/>
<feature type="compositionally biased region" description="Low complexity" evidence="1">
    <location>
        <begin position="21"/>
        <end position="35"/>
    </location>
</feature>
<dbReference type="OrthoDB" id="2448192at2759"/>
<accession>A0A9P6RXM1</accession>
<dbReference type="EMBL" id="JAAAIP010000026">
    <property type="protein sequence ID" value="KAG0328885.1"/>
    <property type="molecule type" value="Genomic_DNA"/>
</dbReference>
<dbReference type="Proteomes" id="UP000738325">
    <property type="component" value="Unassembled WGS sequence"/>
</dbReference>
<evidence type="ECO:0000256" key="1">
    <source>
        <dbReference type="SAM" id="MobiDB-lite"/>
    </source>
</evidence>
<feature type="compositionally biased region" description="Low complexity" evidence="1">
    <location>
        <begin position="103"/>
        <end position="115"/>
    </location>
</feature>
<evidence type="ECO:0000313" key="2">
    <source>
        <dbReference type="EMBL" id="KAG0328885.1"/>
    </source>
</evidence>
<feature type="region of interest" description="Disordered" evidence="1">
    <location>
        <begin position="191"/>
        <end position="245"/>
    </location>
</feature>
<feature type="region of interest" description="Disordered" evidence="1">
    <location>
        <begin position="1"/>
        <end position="163"/>
    </location>
</feature>
<dbReference type="AlphaFoldDB" id="A0A9P6RXM1"/>